<dbReference type="EMBL" id="DF973545">
    <property type="protein sequence ID" value="GAU34045.1"/>
    <property type="molecule type" value="Genomic_DNA"/>
</dbReference>
<proteinExistence type="predicted"/>
<protein>
    <submittedName>
        <fullName evidence="1">Uncharacterized protein</fullName>
    </submittedName>
</protein>
<accession>A0A2Z6NDU9</accession>
<dbReference type="AlphaFoldDB" id="A0A2Z6NDU9"/>
<sequence length="77" mass="8396">MSIWEQWNVVGGGISGRITEFKFGPLQCMAHCEQKVAAMLVVDYGNCNIGQELQIVLEGVTPVKLVLIAGAEFQIES</sequence>
<organism evidence="1 2">
    <name type="scientific">Trifolium subterraneum</name>
    <name type="common">Subterranean clover</name>
    <dbReference type="NCBI Taxonomy" id="3900"/>
    <lineage>
        <taxon>Eukaryota</taxon>
        <taxon>Viridiplantae</taxon>
        <taxon>Streptophyta</taxon>
        <taxon>Embryophyta</taxon>
        <taxon>Tracheophyta</taxon>
        <taxon>Spermatophyta</taxon>
        <taxon>Magnoliopsida</taxon>
        <taxon>eudicotyledons</taxon>
        <taxon>Gunneridae</taxon>
        <taxon>Pentapetalae</taxon>
        <taxon>rosids</taxon>
        <taxon>fabids</taxon>
        <taxon>Fabales</taxon>
        <taxon>Fabaceae</taxon>
        <taxon>Papilionoideae</taxon>
        <taxon>50 kb inversion clade</taxon>
        <taxon>NPAAA clade</taxon>
        <taxon>Hologalegina</taxon>
        <taxon>IRL clade</taxon>
        <taxon>Trifolieae</taxon>
        <taxon>Trifolium</taxon>
    </lineage>
</organism>
<evidence type="ECO:0000313" key="2">
    <source>
        <dbReference type="Proteomes" id="UP000242715"/>
    </source>
</evidence>
<evidence type="ECO:0000313" key="1">
    <source>
        <dbReference type="EMBL" id="GAU34045.1"/>
    </source>
</evidence>
<reference evidence="2" key="1">
    <citation type="journal article" date="2017" name="Front. Plant Sci.">
        <title>Climate Clever Clovers: New Paradigm to Reduce the Environmental Footprint of Ruminants by Breeding Low Methanogenic Forages Utilizing Haplotype Variation.</title>
        <authorList>
            <person name="Kaur P."/>
            <person name="Appels R."/>
            <person name="Bayer P.E."/>
            <person name="Keeble-Gagnere G."/>
            <person name="Wang J."/>
            <person name="Hirakawa H."/>
            <person name="Shirasawa K."/>
            <person name="Vercoe P."/>
            <person name="Stefanova K."/>
            <person name="Durmic Z."/>
            <person name="Nichols P."/>
            <person name="Revell C."/>
            <person name="Isobe S.N."/>
            <person name="Edwards D."/>
            <person name="Erskine W."/>
        </authorList>
    </citation>
    <scope>NUCLEOTIDE SEQUENCE [LARGE SCALE GENOMIC DNA]</scope>
    <source>
        <strain evidence="2">cv. Daliak</strain>
    </source>
</reference>
<gene>
    <name evidence="1" type="ORF">TSUD_16330</name>
</gene>
<name>A0A2Z6NDU9_TRISU</name>
<dbReference type="OrthoDB" id="10609198at2759"/>
<dbReference type="Proteomes" id="UP000242715">
    <property type="component" value="Unassembled WGS sequence"/>
</dbReference>
<keyword evidence="2" id="KW-1185">Reference proteome</keyword>